<protein>
    <submittedName>
        <fullName evidence="2">Uncharacterized protein</fullName>
    </submittedName>
</protein>
<gene>
    <name evidence="2" type="ORF">SAMN04490248_13417</name>
</gene>
<dbReference type="AlphaFoldDB" id="A0A1H8VTY6"/>
<evidence type="ECO:0000313" key="3">
    <source>
        <dbReference type="Proteomes" id="UP000198893"/>
    </source>
</evidence>
<sequence length="70" mass="7684">MGSAGAVRRPGLAAISKHLHHERRQHDTGFSNETLADCAPELIDGFDRVGDRAEFFNSLIQLQHVNTLSA</sequence>
<proteinExistence type="predicted"/>
<dbReference type="STRING" id="569882.SAMN04490248_13417"/>
<reference evidence="2 3" key="1">
    <citation type="submission" date="2016-10" db="EMBL/GenBank/DDBJ databases">
        <authorList>
            <person name="de Groot N.N."/>
        </authorList>
    </citation>
    <scope>NUCLEOTIDE SEQUENCE [LARGE SCALE GENOMIC DNA]</scope>
    <source>
        <strain evidence="2 3">DSM 27842</strain>
    </source>
</reference>
<organism evidence="2 3">
    <name type="scientific">Salinihabitans flavidus</name>
    <dbReference type="NCBI Taxonomy" id="569882"/>
    <lineage>
        <taxon>Bacteria</taxon>
        <taxon>Pseudomonadati</taxon>
        <taxon>Pseudomonadota</taxon>
        <taxon>Alphaproteobacteria</taxon>
        <taxon>Rhodobacterales</taxon>
        <taxon>Roseobacteraceae</taxon>
        <taxon>Salinihabitans</taxon>
    </lineage>
</organism>
<dbReference type="RefSeq" id="WP_093120445.1">
    <property type="nucleotide sequence ID" value="NZ_FODS01000034.1"/>
</dbReference>
<name>A0A1H8VTY6_9RHOB</name>
<dbReference type="EMBL" id="FODS01000034">
    <property type="protein sequence ID" value="SEP18892.1"/>
    <property type="molecule type" value="Genomic_DNA"/>
</dbReference>
<dbReference type="Proteomes" id="UP000198893">
    <property type="component" value="Unassembled WGS sequence"/>
</dbReference>
<feature type="region of interest" description="Disordered" evidence="1">
    <location>
        <begin position="1"/>
        <end position="32"/>
    </location>
</feature>
<evidence type="ECO:0000256" key="1">
    <source>
        <dbReference type="SAM" id="MobiDB-lite"/>
    </source>
</evidence>
<accession>A0A1H8VTY6</accession>
<keyword evidence="3" id="KW-1185">Reference proteome</keyword>
<evidence type="ECO:0000313" key="2">
    <source>
        <dbReference type="EMBL" id="SEP18892.1"/>
    </source>
</evidence>